<dbReference type="OrthoDB" id="3373764at2"/>
<organism evidence="1 2">
    <name type="scientific">Microlunatus soli</name>
    <dbReference type="NCBI Taxonomy" id="630515"/>
    <lineage>
        <taxon>Bacteria</taxon>
        <taxon>Bacillati</taxon>
        <taxon>Actinomycetota</taxon>
        <taxon>Actinomycetes</taxon>
        <taxon>Propionibacteriales</taxon>
        <taxon>Propionibacteriaceae</taxon>
        <taxon>Microlunatus</taxon>
    </lineage>
</organism>
<reference evidence="1 2" key="1">
    <citation type="submission" date="2016-10" db="EMBL/GenBank/DDBJ databases">
        <authorList>
            <person name="de Groot N.N."/>
        </authorList>
    </citation>
    <scope>NUCLEOTIDE SEQUENCE [LARGE SCALE GENOMIC DNA]</scope>
    <source>
        <strain evidence="1 2">DSM 21800</strain>
    </source>
</reference>
<dbReference type="Proteomes" id="UP000199103">
    <property type="component" value="Chromosome I"/>
</dbReference>
<sequence>MRLYLSSQQLGRAPEELIKLFNGRTRIAVIANGGYLDDLGNQHGRLVARGVSSDWPADTKVIIARM</sequence>
<keyword evidence="2" id="KW-1185">Reference proteome</keyword>
<evidence type="ECO:0000313" key="2">
    <source>
        <dbReference type="Proteomes" id="UP000199103"/>
    </source>
</evidence>
<name>A0A1H1ZWZ4_9ACTN</name>
<dbReference type="EMBL" id="LT629772">
    <property type="protein sequence ID" value="SDT37766.1"/>
    <property type="molecule type" value="Genomic_DNA"/>
</dbReference>
<dbReference type="RefSeq" id="WP_091529628.1">
    <property type="nucleotide sequence ID" value="NZ_LT629772.1"/>
</dbReference>
<accession>A0A1H1ZWZ4</accession>
<dbReference type="AlphaFoldDB" id="A0A1H1ZWZ4"/>
<evidence type="ECO:0000313" key="1">
    <source>
        <dbReference type="EMBL" id="SDT37766.1"/>
    </source>
</evidence>
<gene>
    <name evidence="1" type="ORF">SAMN04489812_5487</name>
</gene>
<proteinExistence type="predicted"/>
<protein>
    <submittedName>
        <fullName evidence="1">Uncharacterized protein</fullName>
    </submittedName>
</protein>